<name>A0A1X0S9J7_RHIZD</name>
<keyword evidence="2" id="KW-0812">Transmembrane</keyword>
<keyword evidence="2" id="KW-0472">Membrane</keyword>
<organism evidence="3 4">
    <name type="scientific">Rhizopus microsporus</name>
    <dbReference type="NCBI Taxonomy" id="58291"/>
    <lineage>
        <taxon>Eukaryota</taxon>
        <taxon>Fungi</taxon>
        <taxon>Fungi incertae sedis</taxon>
        <taxon>Mucoromycota</taxon>
        <taxon>Mucoromycotina</taxon>
        <taxon>Mucoromycetes</taxon>
        <taxon>Mucorales</taxon>
        <taxon>Mucorineae</taxon>
        <taxon>Rhizopodaceae</taxon>
        <taxon>Rhizopus</taxon>
    </lineage>
</organism>
<protein>
    <submittedName>
        <fullName evidence="3">Uncharacterized protein</fullName>
    </submittedName>
</protein>
<dbReference type="AlphaFoldDB" id="A0A1X0S9J7"/>
<gene>
    <name evidence="3" type="ORF">BCV71DRAFT_69214</name>
</gene>
<feature type="region of interest" description="Disordered" evidence="1">
    <location>
        <begin position="35"/>
        <end position="59"/>
    </location>
</feature>
<proteinExistence type="predicted"/>
<keyword evidence="2" id="KW-1133">Transmembrane helix</keyword>
<evidence type="ECO:0000256" key="1">
    <source>
        <dbReference type="SAM" id="MobiDB-lite"/>
    </source>
</evidence>
<sequence>MRMLTIVLVSFFVYFFSIMAHWNIFKKKKDKDQSKEHLQQVLLSPPPMPSQSRLQEPPPLHYWSRQDNHQMMRYTWPNTIEIIEPYSNLPEDALRLSKF</sequence>
<reference evidence="3 4" key="1">
    <citation type="journal article" date="2016" name="Proc. Natl. Acad. Sci. U.S.A.">
        <title>Lipid metabolic changes in an early divergent fungus govern the establishment of a mutualistic symbiosis with endobacteria.</title>
        <authorList>
            <person name="Lastovetsky O.A."/>
            <person name="Gaspar M.L."/>
            <person name="Mondo S.J."/>
            <person name="LaButti K.M."/>
            <person name="Sandor L."/>
            <person name="Grigoriev I.V."/>
            <person name="Henry S.A."/>
            <person name="Pawlowska T.E."/>
        </authorList>
    </citation>
    <scope>NUCLEOTIDE SEQUENCE [LARGE SCALE GENOMIC DNA]</scope>
    <source>
        <strain evidence="3 4">ATCC 11559</strain>
    </source>
</reference>
<feature type="transmembrane region" description="Helical" evidence="2">
    <location>
        <begin position="6"/>
        <end position="25"/>
    </location>
</feature>
<dbReference type="Proteomes" id="UP000242381">
    <property type="component" value="Unassembled WGS sequence"/>
</dbReference>
<accession>A0A1X0S9J7</accession>
<dbReference type="EMBL" id="KV921286">
    <property type="protein sequence ID" value="ORE20962.1"/>
    <property type="molecule type" value="Genomic_DNA"/>
</dbReference>
<evidence type="ECO:0000256" key="2">
    <source>
        <dbReference type="SAM" id="Phobius"/>
    </source>
</evidence>
<evidence type="ECO:0000313" key="3">
    <source>
        <dbReference type="EMBL" id="ORE20962.1"/>
    </source>
</evidence>
<evidence type="ECO:0000313" key="4">
    <source>
        <dbReference type="Proteomes" id="UP000242381"/>
    </source>
</evidence>